<organism evidence="1 2">
    <name type="scientific">Haemaphysalis longicornis</name>
    <name type="common">Bush tick</name>
    <dbReference type="NCBI Taxonomy" id="44386"/>
    <lineage>
        <taxon>Eukaryota</taxon>
        <taxon>Metazoa</taxon>
        <taxon>Ecdysozoa</taxon>
        <taxon>Arthropoda</taxon>
        <taxon>Chelicerata</taxon>
        <taxon>Arachnida</taxon>
        <taxon>Acari</taxon>
        <taxon>Parasitiformes</taxon>
        <taxon>Ixodida</taxon>
        <taxon>Ixodoidea</taxon>
        <taxon>Ixodidae</taxon>
        <taxon>Haemaphysalinae</taxon>
        <taxon>Haemaphysalis</taxon>
    </lineage>
</organism>
<dbReference type="Proteomes" id="UP000821853">
    <property type="component" value="Unassembled WGS sequence"/>
</dbReference>
<evidence type="ECO:0000313" key="1">
    <source>
        <dbReference type="EMBL" id="KAH9379134.1"/>
    </source>
</evidence>
<evidence type="ECO:0000313" key="2">
    <source>
        <dbReference type="Proteomes" id="UP000821853"/>
    </source>
</evidence>
<sequence length="93" mass="10196">MAYTEGVYWRILDPSTSKTESQACLNLFAHNITGDDHTWPQILTDTYISPPEPQAPLVTYSGTPNPQLDTAFTFAELLSALHTLTRTTAAGPD</sequence>
<dbReference type="AlphaFoldDB" id="A0A9J6GL32"/>
<protein>
    <submittedName>
        <fullName evidence="1">Uncharacterized protein</fullName>
    </submittedName>
</protein>
<name>A0A9J6GL32_HAELO</name>
<dbReference type="EMBL" id="JABSTR010000009">
    <property type="protein sequence ID" value="KAH9379134.1"/>
    <property type="molecule type" value="Genomic_DNA"/>
</dbReference>
<reference evidence="1 2" key="1">
    <citation type="journal article" date="2020" name="Cell">
        <title>Large-Scale Comparative Analyses of Tick Genomes Elucidate Their Genetic Diversity and Vector Capacities.</title>
        <authorList>
            <consortium name="Tick Genome and Microbiome Consortium (TIGMIC)"/>
            <person name="Jia N."/>
            <person name="Wang J."/>
            <person name="Shi W."/>
            <person name="Du L."/>
            <person name="Sun Y."/>
            <person name="Zhan W."/>
            <person name="Jiang J.F."/>
            <person name="Wang Q."/>
            <person name="Zhang B."/>
            <person name="Ji P."/>
            <person name="Bell-Sakyi L."/>
            <person name="Cui X.M."/>
            <person name="Yuan T.T."/>
            <person name="Jiang B.G."/>
            <person name="Yang W.F."/>
            <person name="Lam T.T."/>
            <person name="Chang Q.C."/>
            <person name="Ding S.J."/>
            <person name="Wang X.J."/>
            <person name="Zhu J.G."/>
            <person name="Ruan X.D."/>
            <person name="Zhao L."/>
            <person name="Wei J.T."/>
            <person name="Ye R.Z."/>
            <person name="Que T.C."/>
            <person name="Du C.H."/>
            <person name="Zhou Y.H."/>
            <person name="Cheng J.X."/>
            <person name="Dai P.F."/>
            <person name="Guo W.B."/>
            <person name="Han X.H."/>
            <person name="Huang E.J."/>
            <person name="Li L.F."/>
            <person name="Wei W."/>
            <person name="Gao Y.C."/>
            <person name="Liu J.Z."/>
            <person name="Shao H.Z."/>
            <person name="Wang X."/>
            <person name="Wang C.C."/>
            <person name="Yang T.C."/>
            <person name="Huo Q.B."/>
            <person name="Li W."/>
            <person name="Chen H.Y."/>
            <person name="Chen S.E."/>
            <person name="Zhou L.G."/>
            <person name="Ni X.B."/>
            <person name="Tian J.H."/>
            <person name="Sheng Y."/>
            <person name="Liu T."/>
            <person name="Pan Y.S."/>
            <person name="Xia L.Y."/>
            <person name="Li J."/>
            <person name="Zhao F."/>
            <person name="Cao W.C."/>
        </authorList>
    </citation>
    <scope>NUCLEOTIDE SEQUENCE [LARGE SCALE GENOMIC DNA]</scope>
    <source>
        <strain evidence="1">HaeL-2018</strain>
    </source>
</reference>
<comment type="caution">
    <text evidence="1">The sequence shown here is derived from an EMBL/GenBank/DDBJ whole genome shotgun (WGS) entry which is preliminary data.</text>
</comment>
<dbReference type="VEuPathDB" id="VectorBase:HLOH_060483"/>
<gene>
    <name evidence="1" type="ORF">HPB48_007302</name>
</gene>
<keyword evidence="2" id="KW-1185">Reference proteome</keyword>
<proteinExistence type="predicted"/>
<accession>A0A9J6GL32</accession>